<name>A0A1X3J5N7_ECOLX</name>
<dbReference type="AlphaFoldDB" id="A0A1X3J5N7"/>
<dbReference type="Proteomes" id="UP000193942">
    <property type="component" value="Unassembled WGS sequence"/>
</dbReference>
<gene>
    <name evidence="1" type="ORF">ECXG_03729</name>
</gene>
<accession>A0A1X3J5N7</accession>
<reference evidence="1 2" key="1">
    <citation type="submission" date="2010-04" db="EMBL/GenBank/DDBJ databases">
        <title>The Genome Sequence of Escherichia coli TA447.</title>
        <authorList>
            <consortium name="The Broad Institute Genome Sequencing Platform"/>
            <consortium name="The Broad Institute Genome Sequencing Center for Infectious Disease"/>
            <person name="Feldgarden M."/>
            <person name="Gordon D.M."/>
            <person name="Johnson J.R."/>
            <person name="Johnston B.D."/>
            <person name="Young S."/>
            <person name="Zeng Q."/>
            <person name="Koehrsen M."/>
            <person name="Alvarado L."/>
            <person name="Berlin A.M."/>
            <person name="Borenstein D."/>
            <person name="Chapman S.B."/>
            <person name="Chen Z."/>
            <person name="Engels R."/>
            <person name="Freedman E."/>
            <person name="Gellesch M."/>
            <person name="Goldberg J."/>
            <person name="Griggs A."/>
            <person name="Gujja S."/>
            <person name="Heilman E.R."/>
            <person name="Heiman D.I."/>
            <person name="Hepburn T.A."/>
            <person name="Howarth C."/>
            <person name="Jen D."/>
            <person name="Larson L."/>
            <person name="Mehta T."/>
            <person name="Park D."/>
            <person name="Pearson M."/>
            <person name="Richards J."/>
            <person name="Roberts A."/>
            <person name="Saif S."/>
            <person name="Shea T.D."/>
            <person name="Shenoy N."/>
            <person name="Sisk P."/>
            <person name="Stolte C."/>
            <person name="Sykes S.N."/>
            <person name="Walk T."/>
            <person name="White J."/>
            <person name="Yandava C."/>
            <person name="Haas B."/>
            <person name="Henn M.R."/>
            <person name="Nusbaum C."/>
            <person name="Birren B."/>
        </authorList>
    </citation>
    <scope>NUCLEOTIDE SEQUENCE [LARGE SCALE GENOMIC DNA]</scope>
    <source>
        <strain evidence="1 2">TA447</strain>
    </source>
</reference>
<dbReference type="EMBL" id="ADIZ01000004">
    <property type="protein sequence ID" value="OSK97983.1"/>
    <property type="molecule type" value="Genomic_DNA"/>
</dbReference>
<comment type="caution">
    <text evidence="1">The sequence shown here is derived from an EMBL/GenBank/DDBJ whole genome shotgun (WGS) entry which is preliminary data.</text>
</comment>
<evidence type="ECO:0000313" key="2">
    <source>
        <dbReference type="Proteomes" id="UP000193942"/>
    </source>
</evidence>
<evidence type="ECO:0000313" key="1">
    <source>
        <dbReference type="EMBL" id="OSK97983.1"/>
    </source>
</evidence>
<proteinExistence type="predicted"/>
<sequence>MIDDGFAESMDFSRMEVISTLLADDLSQYD</sequence>
<organism evidence="1 2">
    <name type="scientific">Escherichia coli TA447</name>
    <dbReference type="NCBI Taxonomy" id="656447"/>
    <lineage>
        <taxon>Bacteria</taxon>
        <taxon>Pseudomonadati</taxon>
        <taxon>Pseudomonadota</taxon>
        <taxon>Gammaproteobacteria</taxon>
        <taxon>Enterobacterales</taxon>
        <taxon>Enterobacteriaceae</taxon>
        <taxon>Escherichia</taxon>
    </lineage>
</organism>
<protein>
    <submittedName>
        <fullName evidence="1">Uncharacterized protein</fullName>
    </submittedName>
</protein>